<evidence type="ECO:0000313" key="1">
    <source>
        <dbReference type="EMBL" id="KGT87249.1"/>
    </source>
</evidence>
<dbReference type="Proteomes" id="UP000030351">
    <property type="component" value="Unassembled WGS sequence"/>
</dbReference>
<evidence type="ECO:0000313" key="2">
    <source>
        <dbReference type="Proteomes" id="UP000030351"/>
    </source>
</evidence>
<proteinExistence type="predicted"/>
<dbReference type="AlphaFoldDB" id="A0A0A3YNY6"/>
<dbReference type="RefSeq" id="WP_034898520.1">
    <property type="nucleotide sequence ID" value="NZ_JRUQ01000076.1"/>
</dbReference>
<dbReference type="OrthoDB" id="3078160at2"/>
<keyword evidence="2" id="KW-1185">Reference proteome</keyword>
<comment type="caution">
    <text evidence="1">The sequence shown here is derived from an EMBL/GenBank/DDBJ whole genome shotgun (WGS) entry which is preliminary data.</text>
</comment>
<protein>
    <submittedName>
        <fullName evidence="1">Uncharacterized protein</fullName>
    </submittedName>
</protein>
<organism evidence="1 2">
    <name type="scientific">Erwinia typographi</name>
    <dbReference type="NCBI Taxonomy" id="371042"/>
    <lineage>
        <taxon>Bacteria</taxon>
        <taxon>Pseudomonadati</taxon>
        <taxon>Pseudomonadota</taxon>
        <taxon>Gammaproteobacteria</taxon>
        <taxon>Enterobacterales</taxon>
        <taxon>Erwiniaceae</taxon>
        <taxon>Erwinia</taxon>
    </lineage>
</organism>
<dbReference type="EMBL" id="JRUQ01000076">
    <property type="protein sequence ID" value="KGT87249.1"/>
    <property type="molecule type" value="Genomic_DNA"/>
</dbReference>
<gene>
    <name evidence="1" type="ORF">NG99_23585</name>
</gene>
<sequence>MIHYHGGPITPDTCALRAWRGRHAFISFAHPAQINLASEVCQSFALDNGAFTAWKAAGRNKIDWRDYYDFVARWKNHPGFDFAIIPDVIDGGEAENEALLDEWPHGDFYGVPVWHMNESDDRFIRLCHEYPRVAIGSCGEYDVKRPNLAVTRMKDLIRHVTDGHGQPVTKFHGLRMLNPLIFTQLPLASADSTNVARNIGIDKAWSGAYAPASKETRAAVLVERIESHNSPGTLNYCEKRDRISLQLPLEV</sequence>
<reference evidence="1 2" key="1">
    <citation type="submission" date="2014-10" db="EMBL/GenBank/DDBJ databases">
        <title>Genome sequence of Erwinia typographi M043b.</title>
        <authorList>
            <person name="Chan K.-G."/>
            <person name="Tan W.-S."/>
        </authorList>
    </citation>
    <scope>NUCLEOTIDE SEQUENCE [LARGE SCALE GENOMIC DNA]</scope>
    <source>
        <strain evidence="1 2">M043b</strain>
    </source>
</reference>
<name>A0A0A3YNY6_9GAMM</name>
<dbReference type="eggNOG" id="ENOG502Z91Y">
    <property type="taxonomic scope" value="Bacteria"/>
</dbReference>
<dbReference type="STRING" id="371042.NG99_23585"/>
<accession>A0A0A3YNY6</accession>